<keyword evidence="1" id="KW-0812">Transmembrane</keyword>
<reference evidence="2 3" key="1">
    <citation type="submission" date="2019-08" db="EMBL/GenBank/DDBJ databases">
        <title>Genome sequence of Gillisia hiemivivida IC154 (type strain).</title>
        <authorList>
            <person name="Bowman J.P."/>
        </authorList>
    </citation>
    <scope>NUCLEOTIDE SEQUENCE [LARGE SCALE GENOMIC DNA]</scope>
    <source>
        <strain evidence="2 3">IC154</strain>
    </source>
</reference>
<feature type="transmembrane region" description="Helical" evidence="1">
    <location>
        <begin position="72"/>
        <end position="92"/>
    </location>
</feature>
<dbReference type="AlphaFoldDB" id="A0A5C6ZWJ6"/>
<feature type="transmembrane region" description="Helical" evidence="1">
    <location>
        <begin position="44"/>
        <end position="60"/>
    </location>
</feature>
<dbReference type="Proteomes" id="UP000321367">
    <property type="component" value="Unassembled WGS sequence"/>
</dbReference>
<evidence type="ECO:0000313" key="2">
    <source>
        <dbReference type="EMBL" id="TXD94382.1"/>
    </source>
</evidence>
<keyword evidence="1" id="KW-0472">Membrane</keyword>
<evidence type="ECO:0000256" key="1">
    <source>
        <dbReference type="SAM" id="Phobius"/>
    </source>
</evidence>
<evidence type="ECO:0000313" key="3">
    <source>
        <dbReference type="Proteomes" id="UP000321367"/>
    </source>
</evidence>
<dbReference type="PROSITE" id="PS51257">
    <property type="entry name" value="PROKAR_LIPOPROTEIN"/>
    <property type="match status" value="1"/>
</dbReference>
<proteinExistence type="predicted"/>
<dbReference type="EMBL" id="VORY01000005">
    <property type="protein sequence ID" value="TXD94382.1"/>
    <property type="molecule type" value="Genomic_DNA"/>
</dbReference>
<sequence length="93" mass="10149">MTIYQKQLSEFKQDYFAGATTGILVSSCIGSIAAMLILMNGHTVIDMIQLGIVVVVCMWYNASVLAQLKAKFVFNSLIASILVSTSFILLNIL</sequence>
<protein>
    <submittedName>
        <fullName evidence="2">Uncharacterized protein</fullName>
    </submittedName>
</protein>
<gene>
    <name evidence="2" type="ORF">ES724_06970</name>
</gene>
<accession>A0A5C6ZWJ6</accession>
<name>A0A5C6ZWJ6_9FLAO</name>
<dbReference type="OrthoDB" id="1467832at2"/>
<comment type="caution">
    <text evidence="2">The sequence shown here is derived from an EMBL/GenBank/DDBJ whole genome shotgun (WGS) entry which is preliminary data.</text>
</comment>
<dbReference type="RefSeq" id="WP_146931401.1">
    <property type="nucleotide sequence ID" value="NZ_CBCSHZ010000007.1"/>
</dbReference>
<keyword evidence="1" id="KW-1133">Transmembrane helix</keyword>
<feature type="transmembrane region" description="Helical" evidence="1">
    <location>
        <begin position="15"/>
        <end position="38"/>
    </location>
</feature>
<keyword evidence="3" id="KW-1185">Reference proteome</keyword>
<organism evidence="2 3">
    <name type="scientific">Gillisia hiemivivida</name>
    <dbReference type="NCBI Taxonomy" id="291190"/>
    <lineage>
        <taxon>Bacteria</taxon>
        <taxon>Pseudomonadati</taxon>
        <taxon>Bacteroidota</taxon>
        <taxon>Flavobacteriia</taxon>
        <taxon>Flavobacteriales</taxon>
        <taxon>Flavobacteriaceae</taxon>
        <taxon>Gillisia</taxon>
    </lineage>
</organism>